<reference evidence="2" key="1">
    <citation type="submission" date="2020-12" db="EMBL/GenBank/DDBJ databases">
        <title>Genome sequencing of genetic groups of Flavobacterium columnare.</title>
        <authorList>
            <person name="Waldbieser G.C."/>
            <person name="Griffin M.J."/>
            <person name="LaFrentz B.R."/>
        </authorList>
    </citation>
    <scope>NUCLEOTIDE SEQUENCE</scope>
    <source>
        <strain evidence="2">90-106</strain>
    </source>
</reference>
<proteinExistence type="predicted"/>
<name>A0A8G0KPY3_9FLAO</name>
<evidence type="ECO:0000313" key="2">
    <source>
        <dbReference type="EMBL" id="QYS87997.1"/>
    </source>
</evidence>
<accession>A0A8G0KPY3</accession>
<dbReference type="AlphaFoldDB" id="A0A8G0KPY3"/>
<sequence>MIKMENLKELSREELVKTEGGLIEFLGLCAALFAIGYEIGKDAKERSHN</sequence>
<keyword evidence="1" id="KW-0812">Transmembrane</keyword>
<dbReference type="Proteomes" id="UP000824721">
    <property type="component" value="Chromosome"/>
</dbReference>
<dbReference type="KEGG" id="fdv:JJC05_08850"/>
<gene>
    <name evidence="2" type="ORF">JJC05_08850</name>
</gene>
<keyword evidence="1" id="KW-0472">Membrane</keyword>
<evidence type="ECO:0000256" key="1">
    <source>
        <dbReference type="SAM" id="Phobius"/>
    </source>
</evidence>
<feature type="transmembrane region" description="Helical" evidence="1">
    <location>
        <begin position="20"/>
        <end position="40"/>
    </location>
</feature>
<dbReference type="EMBL" id="CP067378">
    <property type="protein sequence ID" value="QYS87997.1"/>
    <property type="molecule type" value="Genomic_DNA"/>
</dbReference>
<protein>
    <recommendedName>
        <fullName evidence="3">Class IIb bacteriocin, lactobin A/cerein 7B family</fullName>
    </recommendedName>
</protein>
<organism evidence="2">
    <name type="scientific">Flavobacterium columnare</name>
    <dbReference type="NCBI Taxonomy" id="996"/>
    <lineage>
        <taxon>Bacteria</taxon>
        <taxon>Pseudomonadati</taxon>
        <taxon>Bacteroidota</taxon>
        <taxon>Flavobacteriia</taxon>
        <taxon>Flavobacteriales</taxon>
        <taxon>Flavobacteriaceae</taxon>
        <taxon>Flavobacterium</taxon>
    </lineage>
</organism>
<evidence type="ECO:0008006" key="3">
    <source>
        <dbReference type="Google" id="ProtNLM"/>
    </source>
</evidence>
<keyword evidence="1" id="KW-1133">Transmembrane helix</keyword>